<gene>
    <name evidence="1" type="ORF">OPR82_14050</name>
</gene>
<sequence>MTKADPFSYPPRGLNREEAARYIGVGTTKFDEMVKDGRMPQGKRVDGRIVWDRYKLDASFADLPDVSGNLLESLLSRKGKAA</sequence>
<dbReference type="EMBL" id="JAPHAV010000007">
    <property type="protein sequence ID" value="MCX2697874.1"/>
    <property type="molecule type" value="Genomic_DNA"/>
</dbReference>
<comment type="caution">
    <text evidence="1">The sequence shown here is derived from an EMBL/GenBank/DDBJ whole genome shotgun (WGS) entry which is preliminary data.</text>
</comment>
<evidence type="ECO:0000313" key="1">
    <source>
        <dbReference type="EMBL" id="MCX2697874.1"/>
    </source>
</evidence>
<organism evidence="1 2">
    <name type="scientific">Ochrobactrum chromiisoli</name>
    <dbReference type="NCBI Taxonomy" id="2993941"/>
    <lineage>
        <taxon>Bacteria</taxon>
        <taxon>Pseudomonadati</taxon>
        <taxon>Pseudomonadota</taxon>
        <taxon>Alphaproteobacteria</taxon>
        <taxon>Hyphomicrobiales</taxon>
        <taxon>Brucellaceae</taxon>
        <taxon>Brucella/Ochrobactrum group</taxon>
        <taxon>Ochrobactrum</taxon>
    </lineage>
</organism>
<evidence type="ECO:0000313" key="2">
    <source>
        <dbReference type="Proteomes" id="UP001301216"/>
    </source>
</evidence>
<name>A0ABT3QQI6_9HYPH</name>
<proteinExistence type="predicted"/>
<evidence type="ECO:0008006" key="3">
    <source>
        <dbReference type="Google" id="ProtNLM"/>
    </source>
</evidence>
<accession>A0ABT3QQI6</accession>
<keyword evidence="2" id="KW-1185">Reference proteome</keyword>
<dbReference type="RefSeq" id="WP_265985513.1">
    <property type="nucleotide sequence ID" value="NZ_JAPHAV010000007.1"/>
</dbReference>
<reference evidence="1 2" key="1">
    <citation type="submission" date="2022-11" db="EMBL/GenBank/DDBJ databases">
        <title>Brucella sp. YY2X, whole genome shotgun sequencing project.</title>
        <authorList>
            <person name="Yang Y."/>
        </authorList>
    </citation>
    <scope>NUCLEOTIDE SEQUENCE [LARGE SCALE GENOMIC DNA]</scope>
    <source>
        <strain evidence="1 2">YY2X</strain>
    </source>
</reference>
<dbReference type="Proteomes" id="UP001301216">
    <property type="component" value="Unassembled WGS sequence"/>
</dbReference>
<protein>
    <recommendedName>
        <fullName evidence="3">DNA-binding protein</fullName>
    </recommendedName>
</protein>